<dbReference type="PROSITE" id="PS50071">
    <property type="entry name" value="HOMEOBOX_2"/>
    <property type="match status" value="1"/>
</dbReference>
<feature type="region of interest" description="Disordered" evidence="7">
    <location>
        <begin position="239"/>
        <end position="259"/>
    </location>
</feature>
<dbReference type="InterPro" id="IPR009057">
    <property type="entry name" value="Homeodomain-like_sf"/>
</dbReference>
<dbReference type="InterPro" id="IPR001356">
    <property type="entry name" value="HD"/>
</dbReference>
<comment type="caution">
    <text evidence="9">The sequence shown here is derived from an EMBL/GenBank/DDBJ whole genome shotgun (WGS) entry which is preliminary data.</text>
</comment>
<keyword evidence="2 5" id="KW-0238">DNA-binding</keyword>
<dbReference type="PROSITE" id="PS00027">
    <property type="entry name" value="HOMEOBOX_1"/>
    <property type="match status" value="1"/>
</dbReference>
<dbReference type="InterPro" id="IPR020479">
    <property type="entry name" value="HD_metazoa"/>
</dbReference>
<dbReference type="InterPro" id="IPR017970">
    <property type="entry name" value="Homeobox_CS"/>
</dbReference>
<keyword evidence="10" id="KW-1185">Reference proteome</keyword>
<feature type="domain" description="Homeobox" evidence="8">
    <location>
        <begin position="255"/>
        <end position="315"/>
    </location>
</feature>
<proteinExistence type="predicted"/>
<dbReference type="Gene3D" id="1.10.10.60">
    <property type="entry name" value="Homeodomain-like"/>
    <property type="match status" value="1"/>
</dbReference>
<dbReference type="EMBL" id="NJHN03000017">
    <property type="protein sequence ID" value="KAH9425789.1"/>
    <property type="molecule type" value="Genomic_DNA"/>
</dbReference>
<comment type="subcellular location">
    <subcellularLocation>
        <location evidence="1 5 6">Nucleus</location>
    </subcellularLocation>
</comment>
<dbReference type="CDD" id="cd00086">
    <property type="entry name" value="homeodomain"/>
    <property type="match status" value="1"/>
</dbReference>
<organism evidence="9 10">
    <name type="scientific">Dermatophagoides pteronyssinus</name>
    <name type="common">European house dust mite</name>
    <dbReference type="NCBI Taxonomy" id="6956"/>
    <lineage>
        <taxon>Eukaryota</taxon>
        <taxon>Metazoa</taxon>
        <taxon>Ecdysozoa</taxon>
        <taxon>Arthropoda</taxon>
        <taxon>Chelicerata</taxon>
        <taxon>Arachnida</taxon>
        <taxon>Acari</taxon>
        <taxon>Acariformes</taxon>
        <taxon>Sarcoptiformes</taxon>
        <taxon>Astigmata</taxon>
        <taxon>Psoroptidia</taxon>
        <taxon>Analgoidea</taxon>
        <taxon>Pyroglyphidae</taxon>
        <taxon>Dermatophagoidinae</taxon>
        <taxon>Dermatophagoides</taxon>
    </lineage>
</organism>
<evidence type="ECO:0000256" key="7">
    <source>
        <dbReference type="SAM" id="MobiDB-lite"/>
    </source>
</evidence>
<evidence type="ECO:0000256" key="3">
    <source>
        <dbReference type="ARBA" id="ARBA00023155"/>
    </source>
</evidence>
<dbReference type="Proteomes" id="UP000887458">
    <property type="component" value="Unassembled WGS sequence"/>
</dbReference>
<feature type="compositionally biased region" description="Low complexity" evidence="7">
    <location>
        <begin position="239"/>
        <end position="250"/>
    </location>
</feature>
<name>A0ABQ8JT78_DERPT</name>
<evidence type="ECO:0000256" key="6">
    <source>
        <dbReference type="RuleBase" id="RU000682"/>
    </source>
</evidence>
<reference evidence="9 10" key="2">
    <citation type="journal article" date="2022" name="Mol. Biol. Evol.">
        <title>Comparative Genomics Reveals Insights into the Divergent Evolution of Astigmatic Mites and Household Pest Adaptations.</title>
        <authorList>
            <person name="Xiong Q."/>
            <person name="Wan A.T."/>
            <person name="Liu X."/>
            <person name="Fung C.S."/>
            <person name="Xiao X."/>
            <person name="Malainual N."/>
            <person name="Hou J."/>
            <person name="Wang L."/>
            <person name="Wang M."/>
            <person name="Yang K.Y."/>
            <person name="Cui Y."/>
            <person name="Leung E.L."/>
            <person name="Nong W."/>
            <person name="Shin S.K."/>
            <person name="Au S.W."/>
            <person name="Jeong K.Y."/>
            <person name="Chew F.T."/>
            <person name="Hui J.H."/>
            <person name="Leung T.F."/>
            <person name="Tungtrongchitr A."/>
            <person name="Zhong N."/>
            <person name="Liu Z."/>
            <person name="Tsui S.K."/>
        </authorList>
    </citation>
    <scope>NUCLEOTIDE SEQUENCE [LARGE SCALE GENOMIC DNA]</scope>
    <source>
        <strain evidence="9">Derp</strain>
    </source>
</reference>
<gene>
    <name evidence="9" type="primary">GBX2</name>
    <name evidence="9" type="ORF">DERP_005007</name>
</gene>
<keyword evidence="3 5" id="KW-0371">Homeobox</keyword>
<evidence type="ECO:0000256" key="5">
    <source>
        <dbReference type="PROSITE-ProRule" id="PRU00108"/>
    </source>
</evidence>
<feature type="region of interest" description="Disordered" evidence="7">
    <location>
        <begin position="341"/>
        <end position="398"/>
    </location>
</feature>
<feature type="DNA-binding region" description="Homeobox" evidence="5">
    <location>
        <begin position="257"/>
        <end position="316"/>
    </location>
</feature>
<keyword evidence="4 5" id="KW-0539">Nucleus</keyword>
<dbReference type="PANTHER" id="PTHR24334:SF0">
    <property type="entry name" value="HOMEOBOX PROTEIN UNPLUGGED"/>
    <property type="match status" value="1"/>
</dbReference>
<evidence type="ECO:0000259" key="8">
    <source>
        <dbReference type="PROSITE" id="PS50071"/>
    </source>
</evidence>
<feature type="compositionally biased region" description="Low complexity" evidence="7">
    <location>
        <begin position="350"/>
        <end position="395"/>
    </location>
</feature>
<dbReference type="PRINTS" id="PR00024">
    <property type="entry name" value="HOMEOBOX"/>
</dbReference>
<evidence type="ECO:0000256" key="4">
    <source>
        <dbReference type="ARBA" id="ARBA00023242"/>
    </source>
</evidence>
<dbReference type="SMART" id="SM00389">
    <property type="entry name" value="HOX"/>
    <property type="match status" value="1"/>
</dbReference>
<sequence>MVNPNNYSFSIDSLLNNNNNNHRHTYHNNSTNGLKIDTDNNNQMFHYDKIKSLTTTMTMPHHYPSHLMFFPPPQPPSASLSHSMPEIILNDNKLKTTMATNLSIDQQHRMYQLFLNYHHHLIRLQHQHHQQQQEKFSINLMEKLNNTNHVDIPFVSENQGKFPNESTRFIQSELKNFFKTSSDFNDISEKNLESYSNQKNYEDNKIIGGEEMAIDVIRTTPSPSPSESESDPLAENLSATTATISTTNNNEKSNSDMKRRRTCFSSEQLLELEKEFHSKKYLSLRERAHLADVLDLTESQIKIWFQNRRAKWKRVKGQMATEINQALQTPVALFNMKHSNHHSNHFNVQSTSTSSSPASSSSSISSNNSNSSSSLLLMSSNRENSSETTTNSNTNIGHKIHVPIPVHVDRILLRGQQQQYEKRMQQNGVRITAKSQVPNQTSLLPPPPPPQITTPFEQTLEPDSVGVIMNDSISNKTTTITTAAAAKITLSLSPNSAFQAPLINQKQPQQSKRLLRRTDSNGNRLRTSLLPLSLQQLTHSFALAHHRSLSSSSSSTKTKTQISFKC</sequence>
<dbReference type="PANTHER" id="PTHR24334">
    <property type="entry name" value="HOMEOBOX PROTEIN GBX"/>
    <property type="match status" value="1"/>
</dbReference>
<evidence type="ECO:0000256" key="2">
    <source>
        <dbReference type="ARBA" id="ARBA00023125"/>
    </source>
</evidence>
<accession>A0ABQ8JT78</accession>
<dbReference type="InterPro" id="IPR042982">
    <property type="entry name" value="GBX-1/2"/>
</dbReference>
<reference evidence="9 10" key="1">
    <citation type="journal article" date="2018" name="J. Allergy Clin. Immunol.">
        <title>High-quality assembly of Dermatophagoides pteronyssinus genome and transcriptome reveals a wide range of novel allergens.</title>
        <authorList>
            <person name="Liu X.Y."/>
            <person name="Yang K.Y."/>
            <person name="Wang M.Q."/>
            <person name="Kwok J.S."/>
            <person name="Zeng X."/>
            <person name="Yang Z."/>
            <person name="Xiao X.J."/>
            <person name="Lau C.P."/>
            <person name="Li Y."/>
            <person name="Huang Z.M."/>
            <person name="Ba J.G."/>
            <person name="Yim A.K."/>
            <person name="Ouyang C.Y."/>
            <person name="Ngai S.M."/>
            <person name="Chan T.F."/>
            <person name="Leung E.L."/>
            <person name="Liu L."/>
            <person name="Liu Z.G."/>
            <person name="Tsui S.K."/>
        </authorList>
    </citation>
    <scope>NUCLEOTIDE SEQUENCE [LARGE SCALE GENOMIC DNA]</scope>
    <source>
        <strain evidence="9">Derp</strain>
    </source>
</reference>
<evidence type="ECO:0000256" key="1">
    <source>
        <dbReference type="ARBA" id="ARBA00004123"/>
    </source>
</evidence>
<protein>
    <submittedName>
        <fullName evidence="9">Sequence-specific DNA binding</fullName>
    </submittedName>
</protein>
<dbReference type="SUPFAM" id="SSF46689">
    <property type="entry name" value="Homeodomain-like"/>
    <property type="match status" value="1"/>
</dbReference>
<evidence type="ECO:0000313" key="10">
    <source>
        <dbReference type="Proteomes" id="UP000887458"/>
    </source>
</evidence>
<evidence type="ECO:0000313" key="9">
    <source>
        <dbReference type="EMBL" id="KAH9425789.1"/>
    </source>
</evidence>
<dbReference type="Pfam" id="PF00046">
    <property type="entry name" value="Homeodomain"/>
    <property type="match status" value="1"/>
</dbReference>